<dbReference type="Proteomes" id="UP000198432">
    <property type="component" value="Unassembled WGS sequence"/>
</dbReference>
<organism evidence="3 4">
    <name type="scientific">Pontibacter ummariensis</name>
    <dbReference type="NCBI Taxonomy" id="1610492"/>
    <lineage>
        <taxon>Bacteria</taxon>
        <taxon>Pseudomonadati</taxon>
        <taxon>Bacteroidota</taxon>
        <taxon>Cytophagia</taxon>
        <taxon>Cytophagales</taxon>
        <taxon>Hymenobacteraceae</taxon>
        <taxon>Pontibacter</taxon>
    </lineage>
</organism>
<feature type="domain" description="THUMP-like" evidence="1">
    <location>
        <begin position="324"/>
        <end position="394"/>
    </location>
</feature>
<dbReference type="Gene3D" id="3.40.50.150">
    <property type="entry name" value="Vaccinia Virus protein VP39"/>
    <property type="match status" value="1"/>
</dbReference>
<dbReference type="Pfam" id="PF18096">
    <property type="entry name" value="Thump_like"/>
    <property type="match status" value="1"/>
</dbReference>
<dbReference type="AlphaFoldDB" id="A0A239AZE9"/>
<feature type="domain" description="PG-1098 ferredoxin-like" evidence="2">
    <location>
        <begin position="280"/>
        <end position="323"/>
    </location>
</feature>
<dbReference type="Gene3D" id="1.10.10.1110">
    <property type="entry name" value="Methyltransferase PG1098, N-terminal domain"/>
    <property type="match status" value="1"/>
</dbReference>
<evidence type="ECO:0000259" key="1">
    <source>
        <dbReference type="Pfam" id="PF18096"/>
    </source>
</evidence>
<dbReference type="InterPro" id="IPR029063">
    <property type="entry name" value="SAM-dependent_MTases_sf"/>
</dbReference>
<evidence type="ECO:0000313" key="3">
    <source>
        <dbReference type="EMBL" id="SNS00323.1"/>
    </source>
</evidence>
<protein>
    <submittedName>
        <fullName evidence="3">Uncharacterized protein</fullName>
    </submittedName>
</protein>
<name>A0A239AZE9_9BACT</name>
<dbReference type="OrthoDB" id="1000417at2"/>
<gene>
    <name evidence="3" type="ORF">SAMN06296052_1016</name>
</gene>
<keyword evidence="4" id="KW-1185">Reference proteome</keyword>
<dbReference type="RefSeq" id="WP_089317470.1">
    <property type="nucleotide sequence ID" value="NZ_FZOQ01000001.1"/>
</dbReference>
<dbReference type="InterPro" id="IPR054168">
    <property type="entry name" value="PG_1098_Fer"/>
</dbReference>
<reference evidence="4" key="1">
    <citation type="submission" date="2017-06" db="EMBL/GenBank/DDBJ databases">
        <authorList>
            <person name="Varghese N."/>
            <person name="Submissions S."/>
        </authorList>
    </citation>
    <scope>NUCLEOTIDE SEQUENCE [LARGE SCALE GENOMIC DNA]</scope>
    <source>
        <strain evidence="4">NKM1</strain>
    </source>
</reference>
<dbReference type="EMBL" id="FZOQ01000001">
    <property type="protein sequence ID" value="SNS00323.1"/>
    <property type="molecule type" value="Genomic_DNA"/>
</dbReference>
<evidence type="ECO:0000259" key="2">
    <source>
        <dbReference type="Pfam" id="PF22013"/>
    </source>
</evidence>
<dbReference type="SUPFAM" id="SSF53335">
    <property type="entry name" value="S-adenosyl-L-methionine-dependent methyltransferases"/>
    <property type="match status" value="1"/>
</dbReference>
<proteinExistence type="predicted"/>
<sequence>MRTFTPEEQHFIQEHQHEDVAQLMLQASRYPHLPVQELVQQIKARQKAAQKLKTWVANPQVVFPVALSVEQSSSELTASYKAGLVQGKLLVDVTGGFGIDSFYFAKSFQQVVHVEQNRALQEVAAYNFGLLGAQNIRSLNTTAEAFLESFSGKADVLYLDPARRGNQDQKLHLLQDCEPDVLQLLPLLFQKARAVLLKTSPMLDIEQAMQELGHVSQVWVVALQNEVKEVLYLLQPGAPPLSEAPHTAVNLLPQAPPQVLHFTRTQEEAATPVYADPQAYVYEPNAAILKAGAYRFLTQPFGLKKLHPNSHLYTSNVLVPDFPGRSFRCLHTSRYNKKELLRQLPGKKANITVRNFPESVADIRKKTGLKEGGITYLFFTTDMHQKPLVLICEKA</sequence>
<accession>A0A239AZE9</accession>
<dbReference type="Pfam" id="PF22013">
    <property type="entry name" value="PG_1098_Fer"/>
    <property type="match status" value="1"/>
</dbReference>
<evidence type="ECO:0000313" key="4">
    <source>
        <dbReference type="Proteomes" id="UP000198432"/>
    </source>
</evidence>
<dbReference type="InterPro" id="IPR041497">
    <property type="entry name" value="Thump-like"/>
</dbReference>